<protein>
    <submittedName>
        <fullName evidence="1">Uncharacterized protein</fullName>
    </submittedName>
</protein>
<accession>A0A2P2P220</accession>
<sequence length="26" mass="2973">MRPVFELPIFDLVLFIASRLALSPKV</sequence>
<name>A0A2P2P220_RHIMU</name>
<dbReference type="EMBL" id="GGEC01068293">
    <property type="protein sequence ID" value="MBX48777.1"/>
    <property type="molecule type" value="Transcribed_RNA"/>
</dbReference>
<evidence type="ECO:0000313" key="1">
    <source>
        <dbReference type="EMBL" id="MBX48777.1"/>
    </source>
</evidence>
<organism evidence="1">
    <name type="scientific">Rhizophora mucronata</name>
    <name type="common">Asiatic mangrove</name>
    <dbReference type="NCBI Taxonomy" id="61149"/>
    <lineage>
        <taxon>Eukaryota</taxon>
        <taxon>Viridiplantae</taxon>
        <taxon>Streptophyta</taxon>
        <taxon>Embryophyta</taxon>
        <taxon>Tracheophyta</taxon>
        <taxon>Spermatophyta</taxon>
        <taxon>Magnoliopsida</taxon>
        <taxon>eudicotyledons</taxon>
        <taxon>Gunneridae</taxon>
        <taxon>Pentapetalae</taxon>
        <taxon>rosids</taxon>
        <taxon>fabids</taxon>
        <taxon>Malpighiales</taxon>
        <taxon>Rhizophoraceae</taxon>
        <taxon>Rhizophora</taxon>
    </lineage>
</organism>
<reference evidence="1" key="1">
    <citation type="submission" date="2018-02" db="EMBL/GenBank/DDBJ databases">
        <title>Rhizophora mucronata_Transcriptome.</title>
        <authorList>
            <person name="Meera S.P."/>
            <person name="Sreeshan A."/>
            <person name="Augustine A."/>
        </authorList>
    </citation>
    <scope>NUCLEOTIDE SEQUENCE</scope>
    <source>
        <tissue evidence="1">Leaf</tissue>
    </source>
</reference>
<proteinExistence type="predicted"/>
<dbReference type="AlphaFoldDB" id="A0A2P2P220"/>